<dbReference type="SUPFAM" id="SSF46767">
    <property type="entry name" value="Methylated DNA-protein cysteine methyltransferase, C-terminal domain"/>
    <property type="match status" value="1"/>
</dbReference>
<comment type="caution">
    <text evidence="3">The sequence shown here is derived from an EMBL/GenBank/DDBJ whole genome shotgun (WGS) entry which is preliminary data.</text>
</comment>
<accession>A0ABT2UBR0</accession>
<dbReference type="RefSeq" id="WP_262683463.1">
    <property type="nucleotide sequence ID" value="NZ_JAOQIO010000016.1"/>
</dbReference>
<dbReference type="InterPro" id="IPR036217">
    <property type="entry name" value="MethylDNA_cys_MeTrfase_DNAb"/>
</dbReference>
<dbReference type="InterPro" id="IPR052520">
    <property type="entry name" value="ATL_DNA_repair"/>
</dbReference>
<evidence type="ECO:0000313" key="4">
    <source>
        <dbReference type="Proteomes" id="UP001652445"/>
    </source>
</evidence>
<keyword evidence="1" id="KW-0227">DNA damage</keyword>
<organism evidence="3 4">
    <name type="scientific">Paenibacillus baimaensis</name>
    <dbReference type="NCBI Taxonomy" id="2982185"/>
    <lineage>
        <taxon>Bacteria</taxon>
        <taxon>Bacillati</taxon>
        <taxon>Bacillota</taxon>
        <taxon>Bacilli</taxon>
        <taxon>Bacillales</taxon>
        <taxon>Paenibacillaceae</taxon>
        <taxon>Paenibacillus</taxon>
    </lineage>
</organism>
<dbReference type="EMBL" id="JAOQIO010000016">
    <property type="protein sequence ID" value="MCU6792065.1"/>
    <property type="molecule type" value="Genomic_DNA"/>
</dbReference>
<sequence>MKPFTLNVIAIIKSIPEGYVMTYGQIAELAGSPRGARQVVRILHSQSRVHQLPWYRVVNAKGEIAFNNEESRFLQMFHLNSEGVAVSDEGRIDLEQYRYMPDLEGLQE</sequence>
<dbReference type="Pfam" id="PF01035">
    <property type="entry name" value="DNA_binding_1"/>
    <property type="match status" value="1"/>
</dbReference>
<name>A0ABT2UBR0_9BACL</name>
<dbReference type="InterPro" id="IPR036388">
    <property type="entry name" value="WH-like_DNA-bd_sf"/>
</dbReference>
<proteinExistence type="predicted"/>
<keyword evidence="4" id="KW-1185">Reference proteome</keyword>
<evidence type="ECO:0000313" key="3">
    <source>
        <dbReference type="EMBL" id="MCU6792065.1"/>
    </source>
</evidence>
<dbReference type="Proteomes" id="UP001652445">
    <property type="component" value="Unassembled WGS sequence"/>
</dbReference>
<evidence type="ECO:0000256" key="1">
    <source>
        <dbReference type="ARBA" id="ARBA00022763"/>
    </source>
</evidence>
<feature type="domain" description="Methylated-DNA-[protein]-cysteine S-methyltransferase DNA binding" evidence="2">
    <location>
        <begin position="3"/>
        <end position="84"/>
    </location>
</feature>
<reference evidence="3 4" key="1">
    <citation type="submission" date="2022-09" db="EMBL/GenBank/DDBJ databases">
        <authorList>
            <person name="Han X.L."/>
            <person name="Wang Q."/>
            <person name="Lu T."/>
        </authorList>
    </citation>
    <scope>NUCLEOTIDE SEQUENCE [LARGE SCALE GENOMIC DNA]</scope>
    <source>
        <strain evidence="3 4">WQ 127069</strain>
    </source>
</reference>
<dbReference type="InterPro" id="IPR014048">
    <property type="entry name" value="MethylDNA_cys_MeTrfase_DNA-bd"/>
</dbReference>
<evidence type="ECO:0000259" key="2">
    <source>
        <dbReference type="Pfam" id="PF01035"/>
    </source>
</evidence>
<dbReference type="Gene3D" id="1.10.10.10">
    <property type="entry name" value="Winged helix-like DNA-binding domain superfamily/Winged helix DNA-binding domain"/>
    <property type="match status" value="1"/>
</dbReference>
<gene>
    <name evidence="3" type="ORF">OB236_07985</name>
</gene>
<dbReference type="PANTHER" id="PTHR42942:SF1">
    <property type="entry name" value="ALKYLTRANSFERASE-LIKE PROTEIN 1"/>
    <property type="match status" value="1"/>
</dbReference>
<dbReference type="PANTHER" id="PTHR42942">
    <property type="entry name" value="6-O-METHYLGUANINE DNA METHYLTRANSFERASE"/>
    <property type="match status" value="1"/>
</dbReference>
<dbReference type="CDD" id="cd06445">
    <property type="entry name" value="ATase"/>
    <property type="match status" value="1"/>
</dbReference>
<protein>
    <submittedName>
        <fullName evidence="3">MGMT family protein</fullName>
    </submittedName>
</protein>